<dbReference type="Pfam" id="PF19305">
    <property type="entry name" value="MmgE_PrpD_C"/>
    <property type="match status" value="1"/>
</dbReference>
<gene>
    <name evidence="5" type="ORF">LZC94_29905</name>
</gene>
<dbReference type="Pfam" id="PF03972">
    <property type="entry name" value="MmgE_PrpD_N"/>
    <property type="match status" value="1"/>
</dbReference>
<proteinExistence type="inferred from homology"/>
<dbReference type="Gene3D" id="1.10.4100.10">
    <property type="entry name" value="2-methylcitrate dehydratase PrpD"/>
    <property type="match status" value="1"/>
</dbReference>
<evidence type="ECO:0000313" key="6">
    <source>
        <dbReference type="Proteomes" id="UP001370348"/>
    </source>
</evidence>
<dbReference type="Gene3D" id="3.30.1330.120">
    <property type="entry name" value="2-methylcitrate dehydratase PrpD"/>
    <property type="match status" value="1"/>
</dbReference>
<evidence type="ECO:0000256" key="2">
    <source>
        <dbReference type="SAM" id="MobiDB-lite"/>
    </source>
</evidence>
<feature type="domain" description="MmgE/PrpD C-terminal" evidence="4">
    <location>
        <begin position="262"/>
        <end position="435"/>
    </location>
</feature>
<organism evidence="5 6">
    <name type="scientific">Pendulispora albinea</name>
    <dbReference type="NCBI Taxonomy" id="2741071"/>
    <lineage>
        <taxon>Bacteria</taxon>
        <taxon>Pseudomonadati</taxon>
        <taxon>Myxococcota</taxon>
        <taxon>Myxococcia</taxon>
        <taxon>Myxococcales</taxon>
        <taxon>Sorangiineae</taxon>
        <taxon>Pendulisporaceae</taxon>
        <taxon>Pendulispora</taxon>
    </lineage>
</organism>
<dbReference type="InterPro" id="IPR042188">
    <property type="entry name" value="MmgE/PrpD_sf_2"/>
</dbReference>
<dbReference type="InterPro" id="IPR042183">
    <property type="entry name" value="MmgE/PrpD_sf_1"/>
</dbReference>
<accession>A0ABZ2LSV9</accession>
<keyword evidence="6" id="KW-1185">Reference proteome</keyword>
<feature type="compositionally biased region" description="Basic and acidic residues" evidence="2">
    <location>
        <begin position="467"/>
        <end position="481"/>
    </location>
</feature>
<name>A0ABZ2LSV9_9BACT</name>
<dbReference type="PANTHER" id="PTHR16943">
    <property type="entry name" value="2-METHYLCITRATE DEHYDRATASE-RELATED"/>
    <property type="match status" value="1"/>
</dbReference>
<dbReference type="Proteomes" id="UP001370348">
    <property type="component" value="Chromosome"/>
</dbReference>
<dbReference type="RefSeq" id="WP_394821674.1">
    <property type="nucleotide sequence ID" value="NZ_CP089984.1"/>
</dbReference>
<dbReference type="InterPro" id="IPR045336">
    <property type="entry name" value="MmgE_PrpD_N"/>
</dbReference>
<dbReference type="InterPro" id="IPR036148">
    <property type="entry name" value="MmgE/PrpD_sf"/>
</dbReference>
<dbReference type="EMBL" id="CP089984">
    <property type="protein sequence ID" value="WXB12057.1"/>
    <property type="molecule type" value="Genomic_DNA"/>
</dbReference>
<evidence type="ECO:0000259" key="4">
    <source>
        <dbReference type="Pfam" id="PF19305"/>
    </source>
</evidence>
<dbReference type="InterPro" id="IPR045337">
    <property type="entry name" value="MmgE_PrpD_C"/>
</dbReference>
<protein>
    <submittedName>
        <fullName evidence="5">MmgE/PrpD family protein</fullName>
    </submittedName>
</protein>
<sequence length="481" mass="52766">MHEIERMAAFVERASWELISEDARRALKIRLLDSVGCAIGALLGKPVRAVRAQVDAFGGSGHVTLVGGGKTAPDRACFYNGTLVRYLDFMDFYAAPKQTCHPSDTIAAVLAAAEDQGRSGRDLLVAMAVAYHIQSRLIDEAPVQAKGFDHTVQQAYAVAGGVSKALGLSREQTAHAMALSGVSQQGMIVTREGHLSQWKGVASAHHAAAALHCTYLASRGMTGPLGLIEGRLGLQEALSGRFEISWEKEDFERVLRSSVKRFNSEAHTQTLVEAALELRQEHRPRPYTIERVDVDVFKQAYNIVAPGGKEAGDKDDVHTKEQADHSIPYIVAVALLDGQVSPAQYLPDRIARADVQELLHRVHTQDVRRFTRAYPDKLPSRVRISLAGGKELVREKEDYLGFHTRPLPWDGAVIKFLALTEGLTERHHAERIVDCIDRIESYDVASLTALLANVGTERHAPCNSTSEGEHHEGDRIAEEAT</sequence>
<feature type="domain" description="MmgE/PrpD N-terminal" evidence="3">
    <location>
        <begin position="5"/>
        <end position="246"/>
    </location>
</feature>
<reference evidence="5 6" key="1">
    <citation type="submission" date="2021-12" db="EMBL/GenBank/DDBJ databases">
        <title>Discovery of the Pendulisporaceae a myxobacterial family with distinct sporulation behavior and unique specialized metabolism.</title>
        <authorList>
            <person name="Garcia R."/>
            <person name="Popoff A."/>
            <person name="Bader C.D."/>
            <person name="Loehr J."/>
            <person name="Walesch S."/>
            <person name="Walt C."/>
            <person name="Boldt J."/>
            <person name="Bunk B."/>
            <person name="Haeckl F.J.F.P.J."/>
            <person name="Gunesch A.P."/>
            <person name="Birkelbach J."/>
            <person name="Nuebel U."/>
            <person name="Pietschmann T."/>
            <person name="Bach T."/>
            <person name="Mueller R."/>
        </authorList>
    </citation>
    <scope>NUCLEOTIDE SEQUENCE [LARGE SCALE GENOMIC DNA]</scope>
    <source>
        <strain evidence="5 6">MSr11954</strain>
    </source>
</reference>
<evidence type="ECO:0000259" key="3">
    <source>
        <dbReference type="Pfam" id="PF03972"/>
    </source>
</evidence>
<evidence type="ECO:0000313" key="5">
    <source>
        <dbReference type="EMBL" id="WXB12057.1"/>
    </source>
</evidence>
<dbReference type="InterPro" id="IPR005656">
    <property type="entry name" value="MmgE_PrpD"/>
</dbReference>
<feature type="region of interest" description="Disordered" evidence="2">
    <location>
        <begin position="458"/>
        <end position="481"/>
    </location>
</feature>
<dbReference type="PANTHER" id="PTHR16943:SF8">
    <property type="entry name" value="2-METHYLCITRATE DEHYDRATASE"/>
    <property type="match status" value="1"/>
</dbReference>
<comment type="similarity">
    <text evidence="1">Belongs to the PrpD family.</text>
</comment>
<evidence type="ECO:0000256" key="1">
    <source>
        <dbReference type="ARBA" id="ARBA00006174"/>
    </source>
</evidence>
<dbReference type="SUPFAM" id="SSF103378">
    <property type="entry name" value="2-methylcitrate dehydratase PrpD"/>
    <property type="match status" value="1"/>
</dbReference>